<evidence type="ECO:0000256" key="6">
    <source>
        <dbReference type="ARBA" id="ARBA00023136"/>
    </source>
</evidence>
<gene>
    <name evidence="8" type="ORF">SADUNF_Sadunf07G0107800</name>
</gene>
<keyword evidence="2" id="KW-0418">Kinase</keyword>
<keyword evidence="7" id="KW-0325">Glycoprotein</keyword>
<keyword evidence="6" id="KW-0472">Membrane</keyword>
<comment type="caution">
    <text evidence="8">The sequence shown here is derived from an EMBL/GenBank/DDBJ whole genome shotgun (WGS) entry which is preliminary data.</text>
</comment>
<accession>A0A835K0F3</accession>
<dbReference type="InterPro" id="IPR045874">
    <property type="entry name" value="LRK10/LRL21-25-like"/>
</dbReference>
<keyword evidence="3" id="KW-0812">Transmembrane</keyword>
<evidence type="ECO:0000313" key="8">
    <source>
        <dbReference type="EMBL" id="KAF9679128.1"/>
    </source>
</evidence>
<keyword evidence="2" id="KW-0723">Serine/threonine-protein kinase</keyword>
<dbReference type="AlphaFoldDB" id="A0A835K0F3"/>
<reference evidence="8 9" key="1">
    <citation type="submission" date="2020-10" db="EMBL/GenBank/DDBJ databases">
        <title>Plant Genome Project.</title>
        <authorList>
            <person name="Zhang R.-G."/>
        </authorList>
    </citation>
    <scope>NUCLEOTIDE SEQUENCE [LARGE SCALE GENOMIC DNA]</scope>
    <source>
        <strain evidence="8">FAFU-HL-1</strain>
        <tissue evidence="8">Leaf</tissue>
    </source>
</reference>
<sequence length="124" mass="14009">MSWLKGPAKFTCWVSDRVSNEKAIEIGGGGSKEENTIVKKMIIVEDDYCRYCCFSQQWCIQMKPMNQPAMNEVVEMLEGDMESLQLPPNPVLNLDGKPLNTFGESSSMSDYFTESVSFVENAYN</sequence>
<dbReference type="GO" id="GO:0004674">
    <property type="term" value="F:protein serine/threonine kinase activity"/>
    <property type="evidence" value="ECO:0007669"/>
    <property type="project" value="UniProtKB-KW"/>
</dbReference>
<evidence type="ECO:0000256" key="5">
    <source>
        <dbReference type="ARBA" id="ARBA00022989"/>
    </source>
</evidence>
<protein>
    <submittedName>
        <fullName evidence="8">Uncharacterized protein</fullName>
    </submittedName>
</protein>
<dbReference type="Proteomes" id="UP000657918">
    <property type="component" value="Unassembled WGS sequence"/>
</dbReference>
<evidence type="ECO:0000256" key="4">
    <source>
        <dbReference type="ARBA" id="ARBA00022729"/>
    </source>
</evidence>
<dbReference type="PANTHER" id="PTHR27009">
    <property type="entry name" value="RUST RESISTANCE KINASE LR10-RELATED"/>
    <property type="match status" value="1"/>
</dbReference>
<dbReference type="OrthoDB" id="544400at2759"/>
<keyword evidence="5" id="KW-1133">Transmembrane helix</keyword>
<evidence type="ECO:0000256" key="2">
    <source>
        <dbReference type="ARBA" id="ARBA00022527"/>
    </source>
</evidence>
<keyword evidence="4" id="KW-0732">Signal</keyword>
<comment type="subcellular location">
    <subcellularLocation>
        <location evidence="1">Membrane</location>
        <topology evidence="1">Single-pass type I membrane protein</topology>
    </subcellularLocation>
</comment>
<name>A0A835K0F3_9ROSI</name>
<keyword evidence="2" id="KW-0808">Transferase</keyword>
<organism evidence="8 9">
    <name type="scientific">Salix dunnii</name>
    <dbReference type="NCBI Taxonomy" id="1413687"/>
    <lineage>
        <taxon>Eukaryota</taxon>
        <taxon>Viridiplantae</taxon>
        <taxon>Streptophyta</taxon>
        <taxon>Embryophyta</taxon>
        <taxon>Tracheophyta</taxon>
        <taxon>Spermatophyta</taxon>
        <taxon>Magnoliopsida</taxon>
        <taxon>eudicotyledons</taxon>
        <taxon>Gunneridae</taxon>
        <taxon>Pentapetalae</taxon>
        <taxon>rosids</taxon>
        <taxon>fabids</taxon>
        <taxon>Malpighiales</taxon>
        <taxon>Salicaceae</taxon>
        <taxon>Saliceae</taxon>
        <taxon>Salix</taxon>
    </lineage>
</organism>
<proteinExistence type="predicted"/>
<evidence type="ECO:0000256" key="1">
    <source>
        <dbReference type="ARBA" id="ARBA00004479"/>
    </source>
</evidence>
<dbReference type="GO" id="GO:0016020">
    <property type="term" value="C:membrane"/>
    <property type="evidence" value="ECO:0007669"/>
    <property type="project" value="UniProtKB-SubCell"/>
</dbReference>
<evidence type="ECO:0000256" key="3">
    <source>
        <dbReference type="ARBA" id="ARBA00022692"/>
    </source>
</evidence>
<evidence type="ECO:0000256" key="7">
    <source>
        <dbReference type="ARBA" id="ARBA00023180"/>
    </source>
</evidence>
<keyword evidence="9" id="KW-1185">Reference proteome</keyword>
<evidence type="ECO:0000313" key="9">
    <source>
        <dbReference type="Proteomes" id="UP000657918"/>
    </source>
</evidence>
<dbReference type="EMBL" id="JADGMS010000007">
    <property type="protein sequence ID" value="KAF9679128.1"/>
    <property type="molecule type" value="Genomic_DNA"/>
</dbReference>